<dbReference type="EMBL" id="JACRSY010000001">
    <property type="protein sequence ID" value="MBC8577949.1"/>
    <property type="molecule type" value="Genomic_DNA"/>
</dbReference>
<proteinExistence type="inferred from homology"/>
<dbReference type="CDD" id="cd24068">
    <property type="entry name" value="ASKHA_NBD_ROK_FnNanK-like"/>
    <property type="match status" value="1"/>
</dbReference>
<dbReference type="Gene3D" id="3.30.420.40">
    <property type="match status" value="2"/>
</dbReference>
<keyword evidence="3" id="KW-1185">Reference proteome</keyword>
<sequence length="293" mass="32030">MKIVALDIGGTSIKSGLWVDDILEDLKERDTQALKGGEHVLQRVIELISEYESFDAIGISTAGQVNSKEGVIRYANENIPGYTGMRIKERLEERFKVPVVVENDVNAAAIGEAHFGGGREFNDFLCLTYGTGVGGAIVINKQIYTGAAFSAGEFGSMIIHPEDRIKSDYFSGCYEKYASTTALVARAKVYDESLSSGRAIFGRIDESDIQDIVNGWLEEVVYGLTTLIHIFNPPCVVLGGGVLAQPYILEKLKEILYTQIMPSFKNVVLKQAELGNQAGMLGVIHLARGLEKE</sequence>
<dbReference type="SUPFAM" id="SSF53067">
    <property type="entry name" value="Actin-like ATPase domain"/>
    <property type="match status" value="1"/>
</dbReference>
<evidence type="ECO:0000313" key="3">
    <source>
        <dbReference type="Proteomes" id="UP000655830"/>
    </source>
</evidence>
<dbReference type="InterPro" id="IPR043129">
    <property type="entry name" value="ATPase_NBD"/>
</dbReference>
<comment type="caution">
    <text evidence="2">The sequence shown here is derived from an EMBL/GenBank/DDBJ whole genome shotgun (WGS) entry which is preliminary data.</text>
</comment>
<protein>
    <submittedName>
        <fullName evidence="2">ROK family protein</fullName>
    </submittedName>
</protein>
<dbReference type="PANTHER" id="PTHR18964">
    <property type="entry name" value="ROK (REPRESSOR, ORF, KINASE) FAMILY"/>
    <property type="match status" value="1"/>
</dbReference>
<dbReference type="Proteomes" id="UP000655830">
    <property type="component" value="Unassembled WGS sequence"/>
</dbReference>
<evidence type="ECO:0000313" key="2">
    <source>
        <dbReference type="EMBL" id="MBC8577949.1"/>
    </source>
</evidence>
<dbReference type="AlphaFoldDB" id="A0A926EEB3"/>
<dbReference type="RefSeq" id="WP_249331082.1">
    <property type="nucleotide sequence ID" value="NZ_JACRSY010000001.1"/>
</dbReference>
<dbReference type="InterPro" id="IPR000600">
    <property type="entry name" value="ROK"/>
</dbReference>
<comment type="similarity">
    <text evidence="1">Belongs to the ROK (NagC/XylR) family.</text>
</comment>
<organism evidence="2 3">
    <name type="scientific">Zhenhengia yiwuensis</name>
    <dbReference type="NCBI Taxonomy" id="2763666"/>
    <lineage>
        <taxon>Bacteria</taxon>
        <taxon>Bacillati</taxon>
        <taxon>Bacillota</taxon>
        <taxon>Clostridia</taxon>
        <taxon>Lachnospirales</taxon>
        <taxon>Lachnospiraceae</taxon>
        <taxon>Zhenhengia</taxon>
    </lineage>
</organism>
<dbReference type="Pfam" id="PF00480">
    <property type="entry name" value="ROK"/>
    <property type="match status" value="1"/>
</dbReference>
<name>A0A926EEB3_9FIRM</name>
<accession>A0A926EEB3</accession>
<evidence type="ECO:0000256" key="1">
    <source>
        <dbReference type="ARBA" id="ARBA00006479"/>
    </source>
</evidence>
<dbReference type="PANTHER" id="PTHR18964:SF165">
    <property type="entry name" value="BETA-GLUCOSIDE KINASE"/>
    <property type="match status" value="1"/>
</dbReference>
<gene>
    <name evidence="2" type="ORF">H8718_00145</name>
</gene>
<reference evidence="2" key="1">
    <citation type="submission" date="2020-08" db="EMBL/GenBank/DDBJ databases">
        <title>Genome public.</title>
        <authorList>
            <person name="Liu C."/>
            <person name="Sun Q."/>
        </authorList>
    </citation>
    <scope>NUCLEOTIDE SEQUENCE</scope>
    <source>
        <strain evidence="2">NSJ-12</strain>
    </source>
</reference>